<feature type="domain" description="C2H2-type" evidence="14">
    <location>
        <begin position="42"/>
        <end position="71"/>
    </location>
</feature>
<dbReference type="GO" id="GO:0008270">
    <property type="term" value="F:zinc ion binding"/>
    <property type="evidence" value="ECO:0007669"/>
    <property type="project" value="UniProtKB-KW"/>
</dbReference>
<dbReference type="PANTHER" id="PTHR47428:SF1">
    <property type="entry name" value="REGULATORY PROTEIN MIG1-RELATED"/>
    <property type="match status" value="1"/>
</dbReference>
<keyword evidence="16" id="KW-1185">Reference proteome</keyword>
<feature type="region of interest" description="Disordered" evidence="13">
    <location>
        <begin position="164"/>
        <end position="225"/>
    </location>
</feature>
<reference evidence="15 16" key="1">
    <citation type="submission" date="2020-12" db="EMBL/GenBank/DDBJ databases">
        <title>Metabolic potential, ecology and presence of endohyphal bacteria is reflected in genomic diversity of Mucoromycotina.</title>
        <authorList>
            <person name="Muszewska A."/>
            <person name="Okrasinska A."/>
            <person name="Steczkiewicz K."/>
            <person name="Drgas O."/>
            <person name="Orlowska M."/>
            <person name="Perlinska-Lenart U."/>
            <person name="Aleksandrzak-Piekarczyk T."/>
            <person name="Szatraj K."/>
            <person name="Zielenkiewicz U."/>
            <person name="Pilsyk S."/>
            <person name="Malc E."/>
            <person name="Mieczkowski P."/>
            <person name="Kruszewska J.S."/>
            <person name="Biernat P."/>
            <person name="Pawlowska J."/>
        </authorList>
    </citation>
    <scope>NUCLEOTIDE SEQUENCE [LARGE SCALE GENOMIC DNA]</scope>
    <source>
        <strain evidence="15 16">CBS 142.35</strain>
    </source>
</reference>
<keyword evidence="4" id="KW-0677">Repeat</keyword>
<keyword evidence="7" id="KW-0805">Transcription regulation</keyword>
<comment type="similarity">
    <text evidence="11">Belongs to the creA/MIG C2H2-type zinc-finger protein family.</text>
</comment>
<dbReference type="GO" id="GO:0005737">
    <property type="term" value="C:cytoplasm"/>
    <property type="evidence" value="ECO:0007669"/>
    <property type="project" value="TreeGrafter"/>
</dbReference>
<evidence type="ECO:0000256" key="7">
    <source>
        <dbReference type="ARBA" id="ARBA00023015"/>
    </source>
</evidence>
<dbReference type="InterPro" id="IPR051007">
    <property type="entry name" value="creA/MIG_C2H2-ZnF"/>
</dbReference>
<keyword evidence="6" id="KW-0862">Zinc</keyword>
<dbReference type="EMBL" id="JAEPRB010000069">
    <property type="protein sequence ID" value="KAG2223046.1"/>
    <property type="molecule type" value="Genomic_DNA"/>
</dbReference>
<dbReference type="SUPFAM" id="SSF57667">
    <property type="entry name" value="beta-beta-alpha zinc fingers"/>
    <property type="match status" value="1"/>
</dbReference>
<evidence type="ECO:0000256" key="8">
    <source>
        <dbReference type="ARBA" id="ARBA00023125"/>
    </source>
</evidence>
<dbReference type="PANTHER" id="PTHR47428">
    <property type="entry name" value="REGULATORY PROTEIN MIG1-RELATED"/>
    <property type="match status" value="1"/>
</dbReference>
<sequence>MPAIRNNKTAPRPYKCPMCSKAFYRLEHQTRHIRTHTGEKPHLCTFPGCEKRFSRSDELTRHVRIHTSPGSNKRYRSDCRSISLTSSSPFPFYYSLRHEQLEQQQQFYYDDYYYYHRHYNSHHSCQECIAIAIAEQEEACQNHHQQYYHQQQQKQRSIMHYSSLSPQYSSCSDSDSDFLRTPESSPIQRPLLPPPSSTSISSQRQEQQQWKLPPILVQQSSTKKPTPLECSTVYMPLSPPPTFYDNNASIGNTTTKLPSIRSLLF</sequence>
<comment type="caution">
    <text evidence="15">The sequence shown here is derived from an EMBL/GenBank/DDBJ whole genome shotgun (WGS) entry which is preliminary data.</text>
</comment>
<evidence type="ECO:0000256" key="12">
    <source>
        <dbReference type="PROSITE-ProRule" id="PRU00042"/>
    </source>
</evidence>
<dbReference type="Gene3D" id="3.30.160.60">
    <property type="entry name" value="Classic Zinc Finger"/>
    <property type="match status" value="2"/>
</dbReference>
<evidence type="ECO:0000256" key="9">
    <source>
        <dbReference type="ARBA" id="ARBA00023163"/>
    </source>
</evidence>
<evidence type="ECO:0000256" key="3">
    <source>
        <dbReference type="ARBA" id="ARBA00022723"/>
    </source>
</evidence>
<feature type="compositionally biased region" description="Low complexity" evidence="13">
    <location>
        <begin position="164"/>
        <end position="173"/>
    </location>
</feature>
<dbReference type="InterPro" id="IPR013087">
    <property type="entry name" value="Znf_C2H2_type"/>
</dbReference>
<keyword evidence="2" id="KW-0678">Repressor</keyword>
<keyword evidence="9" id="KW-0804">Transcription</keyword>
<evidence type="ECO:0000256" key="6">
    <source>
        <dbReference type="ARBA" id="ARBA00022833"/>
    </source>
</evidence>
<dbReference type="InterPro" id="IPR036236">
    <property type="entry name" value="Znf_C2H2_sf"/>
</dbReference>
<dbReference type="SMART" id="SM00355">
    <property type="entry name" value="ZnF_C2H2"/>
    <property type="match status" value="2"/>
</dbReference>
<evidence type="ECO:0000256" key="10">
    <source>
        <dbReference type="ARBA" id="ARBA00023242"/>
    </source>
</evidence>
<evidence type="ECO:0000256" key="13">
    <source>
        <dbReference type="SAM" id="MobiDB-lite"/>
    </source>
</evidence>
<dbReference type="AlphaFoldDB" id="A0A8H7S5H9"/>
<comment type="subcellular location">
    <subcellularLocation>
        <location evidence="1">Nucleus</location>
    </subcellularLocation>
</comment>
<keyword evidence="3" id="KW-0479">Metal-binding</keyword>
<dbReference type="GO" id="GO:0000978">
    <property type="term" value="F:RNA polymerase II cis-regulatory region sequence-specific DNA binding"/>
    <property type="evidence" value="ECO:0007669"/>
    <property type="project" value="TreeGrafter"/>
</dbReference>
<evidence type="ECO:0000256" key="11">
    <source>
        <dbReference type="ARBA" id="ARBA00038023"/>
    </source>
</evidence>
<dbReference type="FunFam" id="3.30.160.60:FF:000152">
    <property type="entry name" value="DNA-binding protein creA"/>
    <property type="match status" value="1"/>
</dbReference>
<evidence type="ECO:0000256" key="1">
    <source>
        <dbReference type="ARBA" id="ARBA00004123"/>
    </source>
</evidence>
<feature type="compositionally biased region" description="Low complexity" evidence="13">
    <location>
        <begin position="197"/>
        <end position="209"/>
    </location>
</feature>
<dbReference type="PROSITE" id="PS50157">
    <property type="entry name" value="ZINC_FINGER_C2H2_2"/>
    <property type="match status" value="2"/>
</dbReference>
<evidence type="ECO:0000313" key="15">
    <source>
        <dbReference type="EMBL" id="KAG2223046.1"/>
    </source>
</evidence>
<name>A0A8H7S5H9_9FUNG</name>
<dbReference type="PROSITE" id="PS00028">
    <property type="entry name" value="ZINC_FINGER_C2H2_1"/>
    <property type="match status" value="2"/>
</dbReference>
<keyword evidence="8" id="KW-0238">DNA-binding</keyword>
<evidence type="ECO:0000313" key="16">
    <source>
        <dbReference type="Proteomes" id="UP000646827"/>
    </source>
</evidence>
<evidence type="ECO:0000256" key="4">
    <source>
        <dbReference type="ARBA" id="ARBA00022737"/>
    </source>
</evidence>
<dbReference type="GO" id="GO:0005634">
    <property type="term" value="C:nucleus"/>
    <property type="evidence" value="ECO:0007669"/>
    <property type="project" value="UniProtKB-SubCell"/>
</dbReference>
<dbReference type="Pfam" id="PF00096">
    <property type="entry name" value="zf-C2H2"/>
    <property type="match status" value="2"/>
</dbReference>
<evidence type="ECO:0000256" key="2">
    <source>
        <dbReference type="ARBA" id="ARBA00022491"/>
    </source>
</evidence>
<accession>A0A8H7S5H9</accession>
<evidence type="ECO:0000259" key="14">
    <source>
        <dbReference type="PROSITE" id="PS50157"/>
    </source>
</evidence>
<dbReference type="Proteomes" id="UP000646827">
    <property type="component" value="Unassembled WGS sequence"/>
</dbReference>
<gene>
    <name evidence="15" type="ORF">INT45_008247</name>
</gene>
<evidence type="ECO:0000256" key="5">
    <source>
        <dbReference type="ARBA" id="ARBA00022771"/>
    </source>
</evidence>
<keyword evidence="10" id="KW-0539">Nucleus</keyword>
<protein>
    <recommendedName>
        <fullName evidence="14">C2H2-type domain-containing protein</fullName>
    </recommendedName>
</protein>
<dbReference type="OrthoDB" id="654211at2759"/>
<feature type="domain" description="C2H2-type" evidence="14">
    <location>
        <begin position="14"/>
        <end position="41"/>
    </location>
</feature>
<keyword evidence="5 12" id="KW-0863">Zinc-finger</keyword>
<proteinExistence type="inferred from homology"/>
<organism evidence="15 16">
    <name type="scientific">Circinella minor</name>
    <dbReference type="NCBI Taxonomy" id="1195481"/>
    <lineage>
        <taxon>Eukaryota</taxon>
        <taxon>Fungi</taxon>
        <taxon>Fungi incertae sedis</taxon>
        <taxon>Mucoromycota</taxon>
        <taxon>Mucoromycotina</taxon>
        <taxon>Mucoromycetes</taxon>
        <taxon>Mucorales</taxon>
        <taxon>Lichtheimiaceae</taxon>
        <taxon>Circinella</taxon>
    </lineage>
</organism>
<dbReference type="FunFam" id="3.30.160.60:FF:000089">
    <property type="entry name" value="DNA-binding protein creA"/>
    <property type="match status" value="1"/>
</dbReference>
<dbReference type="GO" id="GO:0000433">
    <property type="term" value="P:carbon catabolite repression of transcription from RNA polymerase II promoter by glucose"/>
    <property type="evidence" value="ECO:0007669"/>
    <property type="project" value="TreeGrafter"/>
</dbReference>